<feature type="region of interest" description="Disordered" evidence="1">
    <location>
        <begin position="1"/>
        <end position="22"/>
    </location>
</feature>
<keyword evidence="2" id="KW-0812">Transmembrane</keyword>
<accession>F2R1V0</accession>
<dbReference type="HOGENOM" id="CLU_656446_0_0_11"/>
<keyword evidence="2" id="KW-1133">Transmembrane helix</keyword>
<dbReference type="AlphaFoldDB" id="F2R1V0"/>
<dbReference type="Proteomes" id="UP000006854">
    <property type="component" value="Chromosome"/>
</dbReference>
<feature type="region of interest" description="Disordered" evidence="1">
    <location>
        <begin position="275"/>
        <end position="337"/>
    </location>
</feature>
<proteinExistence type="predicted"/>
<sequence>VEGTPGGDDGRAREPGGKMGVSPQLLLPMVTAARLVRRLLMAVLLSVAIGVGPVAVPASAEPTPTPTTSEPTDTSEPSPPTPEPPGTPEPSPPTVSEPPPAEASLTLGPDHGSIGDPIDVRGTGFDGCPAGTVYLHVVDGPEIASGIPVEEGGDFSYTEVIPADSEPDTYTFRAECTDDPSLYADADLVVESPGEPLLTLAEETGATGTAVQAEGTGFRCSNVDLLWDGDGPPLATAPVTEQATFATEIPVPSDAEPGAHSVWAVCQEYPEQYDEASYEVTGEPGTNPNQTDPNQTDPNQTDPNQTDPNQTDPNQTDPNQTDPNQTVPPGTAGRSTPVGWVVGPASLGGALALAAAAAVYFGRLHRGPRWVRNHVRAALRPAVGATALIDDRASGEPPSHSTRLDPHPDPGRQTLEEDR</sequence>
<feature type="region of interest" description="Disordered" evidence="1">
    <location>
        <begin position="56"/>
        <end position="120"/>
    </location>
</feature>
<feature type="compositionally biased region" description="Basic and acidic residues" evidence="1">
    <location>
        <begin position="402"/>
        <end position="419"/>
    </location>
</feature>
<dbReference type="PATRIC" id="fig|953739.5.peg.2560"/>
<name>F2R1V0_STRVP</name>
<evidence type="ECO:0000313" key="4">
    <source>
        <dbReference type="Proteomes" id="UP000006854"/>
    </source>
</evidence>
<feature type="compositionally biased region" description="Pro residues" evidence="1">
    <location>
        <begin position="77"/>
        <end position="101"/>
    </location>
</feature>
<feature type="non-terminal residue" evidence="3">
    <location>
        <position position="1"/>
    </location>
</feature>
<evidence type="ECO:0000256" key="2">
    <source>
        <dbReference type="SAM" id="Phobius"/>
    </source>
</evidence>
<gene>
    <name evidence="3" type="ordered locus">SVEN_7331</name>
</gene>
<dbReference type="eggNOG" id="ENOG5031YG7">
    <property type="taxonomic scope" value="Bacteria"/>
</dbReference>
<dbReference type="STRING" id="953739.SVEN_7331"/>
<keyword evidence="2" id="KW-0472">Membrane</keyword>
<protein>
    <submittedName>
        <fullName evidence="3">Uncharacterized protein</fullName>
    </submittedName>
</protein>
<feature type="compositionally biased region" description="Polar residues" evidence="1">
    <location>
        <begin position="284"/>
        <end position="328"/>
    </location>
</feature>
<dbReference type="KEGG" id="sve:SVEN_7331"/>
<evidence type="ECO:0000256" key="1">
    <source>
        <dbReference type="SAM" id="MobiDB-lite"/>
    </source>
</evidence>
<reference evidence="3 4" key="1">
    <citation type="journal article" date="2011" name="BMC Genomics">
        <title>Genome-wide analysis of the role of GlnR in Streptomyces venezuelae provides new insights into global nitrogen regulation in actinomycetes.</title>
        <authorList>
            <person name="Pullan S.T."/>
            <person name="Bibb M.J."/>
            <person name="Merrick M."/>
        </authorList>
    </citation>
    <scope>NUCLEOTIDE SEQUENCE [LARGE SCALE GENOMIC DNA]</scope>
    <source>
        <strain evidence="4">ATCC 10712 / CBS 650.69 / DSM 40230 / JCM 4526 / NBRC 13096 / PD 04745</strain>
    </source>
</reference>
<dbReference type="EMBL" id="FR845719">
    <property type="protein sequence ID" value="CCA60617.1"/>
    <property type="molecule type" value="Genomic_DNA"/>
</dbReference>
<evidence type="ECO:0000313" key="3">
    <source>
        <dbReference type="EMBL" id="CCA60617.1"/>
    </source>
</evidence>
<keyword evidence="4" id="KW-1185">Reference proteome</keyword>
<feature type="transmembrane region" description="Helical" evidence="2">
    <location>
        <begin position="338"/>
        <end position="362"/>
    </location>
</feature>
<feature type="compositionally biased region" description="Low complexity" evidence="1">
    <location>
        <begin position="56"/>
        <end position="76"/>
    </location>
</feature>
<feature type="region of interest" description="Disordered" evidence="1">
    <location>
        <begin position="386"/>
        <end position="419"/>
    </location>
</feature>
<organism evidence="3 4">
    <name type="scientific">Streptomyces venezuelae (strain ATCC 10712 / CBS 650.69 / DSM 40230 / JCM 4526 / NBRC 13096 / PD 04745)</name>
    <dbReference type="NCBI Taxonomy" id="953739"/>
    <lineage>
        <taxon>Bacteria</taxon>
        <taxon>Bacillati</taxon>
        <taxon>Actinomycetota</taxon>
        <taxon>Actinomycetes</taxon>
        <taxon>Kitasatosporales</taxon>
        <taxon>Streptomycetaceae</taxon>
        <taxon>Streptomyces</taxon>
    </lineage>
</organism>